<keyword evidence="5 6" id="KW-0804">Transcription</keyword>
<evidence type="ECO:0000256" key="6">
    <source>
        <dbReference type="HAMAP-Rule" id="MF_00073"/>
    </source>
</evidence>
<keyword evidence="10" id="KW-1185">Reference proteome</keyword>
<evidence type="ECO:0000256" key="4">
    <source>
        <dbReference type="ARBA" id="ARBA00023015"/>
    </source>
</evidence>
<dbReference type="EMBL" id="JBEWTB010000002">
    <property type="protein sequence ID" value="MET4756600.1"/>
    <property type="molecule type" value="Genomic_DNA"/>
</dbReference>
<feature type="domain" description="NusB/RsmB/TIM44" evidence="8">
    <location>
        <begin position="22"/>
        <end position="146"/>
    </location>
</feature>
<dbReference type="PANTHER" id="PTHR11078">
    <property type="entry name" value="N UTILIZATION SUBSTANCE PROTEIN B-RELATED"/>
    <property type="match status" value="1"/>
</dbReference>
<comment type="similarity">
    <text evidence="1 6">Belongs to the NusB family.</text>
</comment>
<proteinExistence type="inferred from homology"/>
<dbReference type="InterPro" id="IPR035926">
    <property type="entry name" value="NusB-like_sf"/>
</dbReference>
<evidence type="ECO:0000313" key="9">
    <source>
        <dbReference type="EMBL" id="MET4756600.1"/>
    </source>
</evidence>
<dbReference type="SUPFAM" id="SSF48013">
    <property type="entry name" value="NusB-like"/>
    <property type="match status" value="1"/>
</dbReference>
<dbReference type="PANTHER" id="PTHR11078:SF3">
    <property type="entry name" value="ANTITERMINATION NUSB DOMAIN-CONTAINING PROTEIN"/>
    <property type="match status" value="1"/>
</dbReference>
<dbReference type="CDD" id="cd00619">
    <property type="entry name" value="Terminator_NusB"/>
    <property type="match status" value="1"/>
</dbReference>
<name>A0ABV2SFR4_9GAMM</name>
<keyword evidence="4 6" id="KW-0805">Transcription regulation</keyword>
<dbReference type="Gene3D" id="1.10.940.10">
    <property type="entry name" value="NusB-like"/>
    <property type="match status" value="1"/>
</dbReference>
<evidence type="ECO:0000256" key="2">
    <source>
        <dbReference type="ARBA" id="ARBA00022814"/>
    </source>
</evidence>
<evidence type="ECO:0000259" key="8">
    <source>
        <dbReference type="Pfam" id="PF01029"/>
    </source>
</evidence>
<keyword evidence="2 6" id="KW-0889">Transcription antitermination</keyword>
<protein>
    <recommendedName>
        <fullName evidence="6">Transcription antitermination protein NusB</fullName>
    </recommendedName>
    <alternativeName>
        <fullName evidence="6">Antitermination factor NusB</fullName>
    </alternativeName>
</protein>
<dbReference type="InterPro" id="IPR006027">
    <property type="entry name" value="NusB_RsmB_TIM44"/>
</dbReference>
<evidence type="ECO:0000256" key="5">
    <source>
        <dbReference type="ARBA" id="ARBA00023163"/>
    </source>
</evidence>
<organism evidence="9 10">
    <name type="scientific">Endozoicomonas lisbonensis</name>
    <dbReference type="NCBI Taxonomy" id="3120522"/>
    <lineage>
        <taxon>Bacteria</taxon>
        <taxon>Pseudomonadati</taxon>
        <taxon>Pseudomonadota</taxon>
        <taxon>Gammaproteobacteria</taxon>
        <taxon>Oceanospirillales</taxon>
        <taxon>Endozoicomonadaceae</taxon>
        <taxon>Endozoicomonas</taxon>
    </lineage>
</organism>
<sequence length="160" mass="18590">MTSLNQEAGRKDAQRPKPSERRRARQLALQALYQWQMSKSSLTDIEMQFRADNDFSKVDDGYFHTLLHGIPREMSTLDDTMNPLLDRPISQLDPVEVAALRIGCYELMHRSDVPYRVVINEAIELVKRFGAQDSHRYINGILDKLAPRVRADEVRSHRKR</sequence>
<reference evidence="9 10" key="1">
    <citation type="submission" date="2024-06" db="EMBL/GenBank/DDBJ databases">
        <title>Genomic Encyclopedia of Type Strains, Phase V (KMG-V): Genome sequencing to study the core and pangenomes of soil and plant-associated prokaryotes.</title>
        <authorList>
            <person name="Whitman W."/>
        </authorList>
    </citation>
    <scope>NUCLEOTIDE SEQUENCE [LARGE SCALE GENOMIC DNA]</scope>
    <source>
        <strain evidence="9 10">NE40</strain>
    </source>
</reference>
<evidence type="ECO:0000256" key="1">
    <source>
        <dbReference type="ARBA" id="ARBA00005952"/>
    </source>
</evidence>
<dbReference type="HAMAP" id="MF_00073">
    <property type="entry name" value="NusB"/>
    <property type="match status" value="1"/>
</dbReference>
<evidence type="ECO:0000256" key="3">
    <source>
        <dbReference type="ARBA" id="ARBA00022884"/>
    </source>
</evidence>
<accession>A0ABV2SFR4</accession>
<keyword evidence="3 6" id="KW-0694">RNA-binding</keyword>
<dbReference type="Proteomes" id="UP001549366">
    <property type="component" value="Unassembled WGS sequence"/>
</dbReference>
<feature type="region of interest" description="Disordered" evidence="7">
    <location>
        <begin position="1"/>
        <end position="23"/>
    </location>
</feature>
<dbReference type="NCBIfam" id="TIGR01951">
    <property type="entry name" value="nusB"/>
    <property type="match status" value="1"/>
</dbReference>
<feature type="compositionally biased region" description="Basic and acidic residues" evidence="7">
    <location>
        <begin position="8"/>
        <end position="21"/>
    </location>
</feature>
<evidence type="ECO:0000313" key="10">
    <source>
        <dbReference type="Proteomes" id="UP001549366"/>
    </source>
</evidence>
<comment type="caution">
    <text evidence="9">The sequence shown here is derived from an EMBL/GenBank/DDBJ whole genome shotgun (WGS) entry which is preliminary data.</text>
</comment>
<comment type="function">
    <text evidence="6">Involved in transcription antitermination. Required for transcription of ribosomal RNA (rRNA) genes. Binds specifically to the boxA antiterminator sequence of the ribosomal RNA (rrn) operons.</text>
</comment>
<dbReference type="InterPro" id="IPR011605">
    <property type="entry name" value="NusB_fam"/>
</dbReference>
<evidence type="ECO:0000256" key="7">
    <source>
        <dbReference type="SAM" id="MobiDB-lite"/>
    </source>
</evidence>
<gene>
    <name evidence="6" type="primary">nusB</name>
    <name evidence="9" type="ORF">V5J35_001792</name>
</gene>
<dbReference type="Pfam" id="PF01029">
    <property type="entry name" value="NusB"/>
    <property type="match status" value="1"/>
</dbReference>